<accession>A0A9P8C596</accession>
<feature type="region of interest" description="Disordered" evidence="1">
    <location>
        <begin position="170"/>
        <end position="199"/>
    </location>
</feature>
<comment type="caution">
    <text evidence="2">The sequence shown here is derived from an EMBL/GenBank/DDBJ whole genome shotgun (WGS) entry which is preliminary data.</text>
</comment>
<name>A0A9P8C596_9HELO</name>
<dbReference type="AlphaFoldDB" id="A0A9P8C596"/>
<evidence type="ECO:0000313" key="3">
    <source>
        <dbReference type="Proteomes" id="UP000824998"/>
    </source>
</evidence>
<evidence type="ECO:0000313" key="2">
    <source>
        <dbReference type="EMBL" id="KAG9234448.1"/>
    </source>
</evidence>
<feature type="region of interest" description="Disordered" evidence="1">
    <location>
        <begin position="230"/>
        <end position="257"/>
    </location>
</feature>
<feature type="compositionally biased region" description="Low complexity" evidence="1">
    <location>
        <begin position="300"/>
        <end position="312"/>
    </location>
</feature>
<reference evidence="2" key="1">
    <citation type="journal article" date="2021" name="IMA Fungus">
        <title>Genomic characterization of three marine fungi, including Emericellopsis atlantica sp. nov. with signatures of a generalist lifestyle and marine biomass degradation.</title>
        <authorList>
            <person name="Hagestad O.C."/>
            <person name="Hou L."/>
            <person name="Andersen J.H."/>
            <person name="Hansen E.H."/>
            <person name="Altermark B."/>
            <person name="Li C."/>
            <person name="Kuhnert E."/>
            <person name="Cox R.J."/>
            <person name="Crous P.W."/>
            <person name="Spatafora J.W."/>
            <person name="Lail K."/>
            <person name="Amirebrahimi M."/>
            <person name="Lipzen A."/>
            <person name="Pangilinan J."/>
            <person name="Andreopoulos W."/>
            <person name="Hayes R.D."/>
            <person name="Ng V."/>
            <person name="Grigoriev I.V."/>
            <person name="Jackson S.A."/>
            <person name="Sutton T.D.S."/>
            <person name="Dobson A.D.W."/>
            <person name="Rama T."/>
        </authorList>
    </citation>
    <scope>NUCLEOTIDE SEQUENCE</scope>
    <source>
        <strain evidence="2">TRa018bII</strain>
    </source>
</reference>
<dbReference type="EMBL" id="MU251463">
    <property type="protein sequence ID" value="KAG9234448.1"/>
    <property type="molecule type" value="Genomic_DNA"/>
</dbReference>
<proteinExistence type="predicted"/>
<gene>
    <name evidence="2" type="ORF">BJ875DRAFT_509607</name>
</gene>
<sequence length="345" mass="35379">MDRKRLAEVALAGLGDASEQDRKTARAKAYLKGQLDKSVVDEARLKAEWEQQQTRSTALRELISRDLEAEIECVSTVTSTQTVISTVTVYGSSTLSIDINSGVAYSHIHSYPTNATSGNSGATASYGPSISSLLPGTGYFPNTASTSTFATQGTGSLSLVIASTQISESTRLKTSIPSTNGGSSSPSTTSNGENSGASTSVKISVSSRLTIEATLMTSGTWLTEEGTSTASSYSHLSSPVSSESKTTTSGNSSESTSVASSIIPTLASKSPASSSITLETTSRPYASISSTRTVGGNPGTTTSESSFSSTPTEISALATSSSTLSTSAQTTPAISKHLADIHTIA</sequence>
<dbReference type="Proteomes" id="UP000824998">
    <property type="component" value="Unassembled WGS sequence"/>
</dbReference>
<organism evidence="2 3">
    <name type="scientific">Amylocarpus encephaloides</name>
    <dbReference type="NCBI Taxonomy" id="45428"/>
    <lineage>
        <taxon>Eukaryota</taxon>
        <taxon>Fungi</taxon>
        <taxon>Dikarya</taxon>
        <taxon>Ascomycota</taxon>
        <taxon>Pezizomycotina</taxon>
        <taxon>Leotiomycetes</taxon>
        <taxon>Helotiales</taxon>
        <taxon>Helotiales incertae sedis</taxon>
        <taxon>Amylocarpus</taxon>
    </lineage>
</organism>
<evidence type="ECO:0000256" key="1">
    <source>
        <dbReference type="SAM" id="MobiDB-lite"/>
    </source>
</evidence>
<protein>
    <submittedName>
        <fullName evidence="2">Uncharacterized protein</fullName>
    </submittedName>
</protein>
<feature type="compositionally biased region" description="Low complexity" evidence="1">
    <location>
        <begin position="174"/>
        <end position="196"/>
    </location>
</feature>
<feature type="region of interest" description="Disordered" evidence="1">
    <location>
        <begin position="287"/>
        <end position="312"/>
    </location>
</feature>
<keyword evidence="3" id="KW-1185">Reference proteome</keyword>